<dbReference type="PATRIC" id="fig|65700.7.peg.2449"/>
<protein>
    <submittedName>
        <fullName evidence="1">Bacteriophage protein</fullName>
    </submittedName>
</protein>
<reference evidence="1 2" key="1">
    <citation type="submission" date="2015-01" db="EMBL/GenBank/DDBJ databases">
        <title>Erwinia tracheiphila.</title>
        <authorList>
            <person name="Shapiro L.R."/>
        </authorList>
    </citation>
    <scope>NUCLEOTIDE SEQUENCE [LARGE SCALE GENOMIC DNA]</scope>
    <source>
        <strain evidence="1 2">BuffGH</strain>
    </source>
</reference>
<evidence type="ECO:0000313" key="1">
    <source>
        <dbReference type="EMBL" id="KKF35645.1"/>
    </source>
</evidence>
<dbReference type="InterPro" id="IPR009797">
    <property type="entry name" value="DUF1367"/>
</dbReference>
<dbReference type="Pfam" id="PF07105">
    <property type="entry name" value="DUF1367"/>
    <property type="match status" value="1"/>
</dbReference>
<accession>A0A0M2K8E2</accession>
<sequence>MAQIQLQKVSPETLTPATPEASEFLQRIKIGEWIHADFKRVRNYQFHKRFFKLLQLGFDYWTPTGGAILPEEQKLVNGFVDFLCRQVGQQHSVALSDAAEQYLADAAHTRTRDIALLKSFEAYREWVTIQAGYYTEHIYPDGSRNRRAKSISFAKMDEIEFQQFYKSTLNVLWNWILFRKFSSPAEVENVAAQLLEYAA</sequence>
<dbReference type="EMBL" id="JXNU01000003">
    <property type="protein sequence ID" value="KKF35645.1"/>
    <property type="molecule type" value="Genomic_DNA"/>
</dbReference>
<keyword evidence="2" id="KW-1185">Reference proteome</keyword>
<comment type="caution">
    <text evidence="1">The sequence shown here is derived from an EMBL/GenBank/DDBJ whole genome shotgun (WGS) entry which is preliminary data.</text>
</comment>
<proteinExistence type="predicted"/>
<dbReference type="STRING" id="65700.SY86_09735"/>
<dbReference type="Proteomes" id="UP000033924">
    <property type="component" value="Unassembled WGS sequence"/>
</dbReference>
<dbReference type="RefSeq" id="WP_016192911.1">
    <property type="nucleotide sequence ID" value="NZ_CP089932.1"/>
</dbReference>
<dbReference type="AlphaFoldDB" id="A0A0M2K8E2"/>
<name>A0A0M2K8E2_9GAMM</name>
<organism evidence="1 2">
    <name type="scientific">Erwinia tracheiphila</name>
    <dbReference type="NCBI Taxonomy" id="65700"/>
    <lineage>
        <taxon>Bacteria</taxon>
        <taxon>Pseudomonadati</taxon>
        <taxon>Pseudomonadota</taxon>
        <taxon>Gammaproteobacteria</taxon>
        <taxon>Enterobacterales</taxon>
        <taxon>Erwiniaceae</taxon>
        <taxon>Erwinia</taxon>
    </lineage>
</organism>
<gene>
    <name evidence="1" type="ORF">SY86_09735</name>
</gene>
<evidence type="ECO:0000313" key="2">
    <source>
        <dbReference type="Proteomes" id="UP000033924"/>
    </source>
</evidence>